<gene>
    <name evidence="2" type="ORF">rosag_25450</name>
</gene>
<dbReference type="Gene3D" id="2.170.130.10">
    <property type="entry name" value="TonB-dependent receptor, plug domain"/>
    <property type="match status" value="1"/>
</dbReference>
<dbReference type="AlphaFoldDB" id="A0AA37Q7C7"/>
<sequence length="514" mass="52879">MEVTAGRSRSGAGRLSFRPIRAHLRDVSISRALRVARAVLAMVAPWAPLGAQSPPAAVPTGPGTLGGVVYDSLLTDAALPDVEVWLDGTTLTARTDRAGRFRFDSVPPGRHRVAFLHPALDAQRIGTPVATVDVTPGAHAEVRLATPAASAVHAALCPAAGETHTGLLLGLVAPPGAPGAVADVTASWVVWTIGQGGVRQAPREVAVRTGHDGAFRLCGVPTDVPLQLRAQGADGAVAVSEVAFGTRVVALALVPLPAAGAPGASPETGAPEESVPAPTHAVLRGTVRTAAGLPVAGAEVRVVDASAATVTAVTREDGGFVLRGLPPGVRNVEARAIGFRPVRTRVVLAGGRVTPVALALGADATVLATTRVTARRASAMAEGFERRLASGAGHFVTRADLERWRPTSTLEAVAMVPGVRLVPNGTGTQFGATQIAIPRALTGPLTNATCRAAIYVDGVRWIADAGQPLETLVRPAELYGIEVHTTLASIPLEYMAPDAGCGVVLLWTRRSRDR</sequence>
<evidence type="ECO:0008006" key="4">
    <source>
        <dbReference type="Google" id="ProtNLM"/>
    </source>
</evidence>
<keyword evidence="3" id="KW-1185">Reference proteome</keyword>
<comment type="similarity">
    <text evidence="1">Belongs to the TonB-dependent receptor family.</text>
</comment>
<protein>
    <recommendedName>
        <fullName evidence="4">Carboxypeptidase regulatory-like domain-containing protein</fullName>
    </recommendedName>
</protein>
<dbReference type="InterPro" id="IPR039426">
    <property type="entry name" value="TonB-dep_rcpt-like"/>
</dbReference>
<dbReference type="SUPFAM" id="SSF49464">
    <property type="entry name" value="Carboxypeptidase regulatory domain-like"/>
    <property type="match status" value="1"/>
</dbReference>
<proteinExistence type="inferred from homology"/>
<dbReference type="Pfam" id="PF13620">
    <property type="entry name" value="CarboxypepD_reg"/>
    <property type="match status" value="2"/>
</dbReference>
<keyword evidence="1" id="KW-1134">Transmembrane beta strand</keyword>
<dbReference type="InterPro" id="IPR008969">
    <property type="entry name" value="CarboxyPept-like_regulatory"/>
</dbReference>
<evidence type="ECO:0000313" key="3">
    <source>
        <dbReference type="Proteomes" id="UP001161325"/>
    </source>
</evidence>
<keyword evidence="1" id="KW-0813">Transport</keyword>
<keyword evidence="1" id="KW-0998">Cell outer membrane</keyword>
<dbReference type="EMBL" id="BRXS01000004">
    <property type="protein sequence ID" value="GLC26032.1"/>
    <property type="molecule type" value="Genomic_DNA"/>
</dbReference>
<reference evidence="2" key="1">
    <citation type="submission" date="2022-08" db="EMBL/GenBank/DDBJ databases">
        <title>Draft genome sequencing of Roseisolibacter agri AW1220.</title>
        <authorList>
            <person name="Tobiishi Y."/>
            <person name="Tonouchi A."/>
        </authorList>
    </citation>
    <scope>NUCLEOTIDE SEQUENCE</scope>
    <source>
        <strain evidence="2">AW1220</strain>
    </source>
</reference>
<comment type="caution">
    <text evidence="2">The sequence shown here is derived from an EMBL/GenBank/DDBJ whole genome shotgun (WGS) entry which is preliminary data.</text>
</comment>
<organism evidence="2 3">
    <name type="scientific">Roseisolibacter agri</name>
    <dbReference type="NCBI Taxonomy" id="2014610"/>
    <lineage>
        <taxon>Bacteria</taxon>
        <taxon>Pseudomonadati</taxon>
        <taxon>Gemmatimonadota</taxon>
        <taxon>Gemmatimonadia</taxon>
        <taxon>Gemmatimonadales</taxon>
        <taxon>Gemmatimonadaceae</taxon>
        <taxon>Roseisolibacter</taxon>
    </lineage>
</organism>
<dbReference type="PROSITE" id="PS52016">
    <property type="entry name" value="TONB_DEPENDENT_REC_3"/>
    <property type="match status" value="1"/>
</dbReference>
<dbReference type="GO" id="GO:0030246">
    <property type="term" value="F:carbohydrate binding"/>
    <property type="evidence" value="ECO:0007669"/>
    <property type="project" value="InterPro"/>
</dbReference>
<evidence type="ECO:0000256" key="1">
    <source>
        <dbReference type="PROSITE-ProRule" id="PRU01360"/>
    </source>
</evidence>
<dbReference type="InterPro" id="IPR037066">
    <property type="entry name" value="Plug_dom_sf"/>
</dbReference>
<dbReference type="GO" id="GO:0009279">
    <property type="term" value="C:cell outer membrane"/>
    <property type="evidence" value="ECO:0007669"/>
    <property type="project" value="UniProtKB-SubCell"/>
</dbReference>
<accession>A0AA37Q7C7</accession>
<dbReference type="Gene3D" id="2.60.40.1120">
    <property type="entry name" value="Carboxypeptidase-like, regulatory domain"/>
    <property type="match status" value="2"/>
</dbReference>
<keyword evidence="1" id="KW-0472">Membrane</keyword>
<dbReference type="InterPro" id="IPR013784">
    <property type="entry name" value="Carb-bd-like_fold"/>
</dbReference>
<comment type="subcellular location">
    <subcellularLocation>
        <location evidence="1">Cell outer membrane</location>
        <topology evidence="1">Multi-pass membrane protein</topology>
    </subcellularLocation>
</comment>
<dbReference type="SUPFAM" id="SSF56935">
    <property type="entry name" value="Porins"/>
    <property type="match status" value="1"/>
</dbReference>
<dbReference type="Proteomes" id="UP001161325">
    <property type="component" value="Unassembled WGS sequence"/>
</dbReference>
<evidence type="ECO:0000313" key="2">
    <source>
        <dbReference type="EMBL" id="GLC26032.1"/>
    </source>
</evidence>
<dbReference type="SUPFAM" id="SSF49452">
    <property type="entry name" value="Starch-binding domain-like"/>
    <property type="match status" value="1"/>
</dbReference>
<name>A0AA37Q7C7_9BACT</name>
<keyword evidence="1" id="KW-0812">Transmembrane</keyword>